<evidence type="ECO:0000313" key="2">
    <source>
        <dbReference type="EMBL" id="KTB42347.1"/>
    </source>
</evidence>
<feature type="compositionally biased region" description="Basic residues" evidence="1">
    <location>
        <begin position="192"/>
        <end position="206"/>
    </location>
</feature>
<evidence type="ECO:0000313" key="3">
    <source>
        <dbReference type="Proteomes" id="UP000054988"/>
    </source>
</evidence>
<feature type="compositionally biased region" description="Basic and acidic residues" evidence="1">
    <location>
        <begin position="132"/>
        <end position="151"/>
    </location>
</feature>
<evidence type="ECO:0000256" key="1">
    <source>
        <dbReference type="SAM" id="MobiDB-lite"/>
    </source>
</evidence>
<organism evidence="2 3">
    <name type="scientific">Moniliophthora roreri</name>
    <name type="common">Frosty pod rot fungus</name>
    <name type="synonym">Monilia roreri</name>
    <dbReference type="NCBI Taxonomy" id="221103"/>
    <lineage>
        <taxon>Eukaryota</taxon>
        <taxon>Fungi</taxon>
        <taxon>Dikarya</taxon>
        <taxon>Basidiomycota</taxon>
        <taxon>Agaricomycotina</taxon>
        <taxon>Agaricomycetes</taxon>
        <taxon>Agaricomycetidae</taxon>
        <taxon>Agaricales</taxon>
        <taxon>Marasmiineae</taxon>
        <taxon>Marasmiaceae</taxon>
        <taxon>Moniliophthora</taxon>
    </lineage>
</organism>
<dbReference type="EMBL" id="LATX01001343">
    <property type="protein sequence ID" value="KTB42347.1"/>
    <property type="molecule type" value="Genomic_DNA"/>
</dbReference>
<reference evidence="2 3" key="1">
    <citation type="submission" date="2015-12" db="EMBL/GenBank/DDBJ databases">
        <title>Draft genome sequence of Moniliophthora roreri, the causal agent of frosty pod rot of cacao.</title>
        <authorList>
            <person name="Aime M.C."/>
            <person name="Diaz-Valderrama J.R."/>
            <person name="Kijpornyongpan T."/>
            <person name="Phillips-Mora W."/>
        </authorList>
    </citation>
    <scope>NUCLEOTIDE SEQUENCE [LARGE SCALE GENOMIC DNA]</scope>
    <source>
        <strain evidence="2 3">MCA 2952</strain>
    </source>
</reference>
<feature type="region of interest" description="Disordered" evidence="1">
    <location>
        <begin position="245"/>
        <end position="272"/>
    </location>
</feature>
<accession>A0A0W0G194</accession>
<name>A0A0W0G194_MONRR</name>
<feature type="compositionally biased region" description="Basic and acidic residues" evidence="1">
    <location>
        <begin position="26"/>
        <end position="45"/>
    </location>
</feature>
<proteinExistence type="predicted"/>
<comment type="caution">
    <text evidence="2">The sequence shown here is derived from an EMBL/GenBank/DDBJ whole genome shotgun (WGS) entry which is preliminary data.</text>
</comment>
<gene>
    <name evidence="2" type="ORF">WG66_5074</name>
</gene>
<feature type="compositionally biased region" description="Polar residues" evidence="1">
    <location>
        <begin position="48"/>
        <end position="69"/>
    </location>
</feature>
<dbReference type="AlphaFoldDB" id="A0A0W0G194"/>
<feature type="region of interest" description="Disordered" evidence="1">
    <location>
        <begin position="1"/>
        <end position="74"/>
    </location>
</feature>
<sequence>MTGVSIPDPPAPCPKLKKIVSAKKSQSLEHESPLLPEHEAEHEAEPIPQQTPCTTHNQPCPTRNTNPTPGTKPCRCTTAEVKEARAATEAAKQAALQEKQAKLLKLEAIQEGIQMMKISEYRKVKEEFEIPVESEGKGKGEGTMGDSKEGEPGWTGAATEHIGLGSEGEEFDLPREDDIFSNEEVVDEPKKKAGKKTGKKMGKKTQGKGPAAHPVPTVTAIPQSQLKKATGFTKAFKQLLGQKIIPKDNPIGGLHDSDAEDTPPAAKDQGIP</sequence>
<protein>
    <submittedName>
        <fullName evidence="2">Uncharacterized protein</fullName>
    </submittedName>
</protein>
<dbReference type="Proteomes" id="UP000054988">
    <property type="component" value="Unassembled WGS sequence"/>
</dbReference>
<feature type="region of interest" description="Disordered" evidence="1">
    <location>
        <begin position="132"/>
        <end position="218"/>
    </location>
</feature>